<evidence type="ECO:0008006" key="4">
    <source>
        <dbReference type="Google" id="ProtNLM"/>
    </source>
</evidence>
<comment type="caution">
    <text evidence="2">The sequence shown here is derived from an EMBL/GenBank/DDBJ whole genome shotgun (WGS) entry which is preliminary data.</text>
</comment>
<dbReference type="OrthoDB" id="278212at2759"/>
<feature type="compositionally biased region" description="Acidic residues" evidence="1">
    <location>
        <begin position="141"/>
        <end position="161"/>
    </location>
</feature>
<organism evidence="2 3">
    <name type="scientific">Ophiocordyceps unilateralis</name>
    <name type="common">Zombie-ant fungus</name>
    <name type="synonym">Torrubia unilateralis</name>
    <dbReference type="NCBI Taxonomy" id="268505"/>
    <lineage>
        <taxon>Eukaryota</taxon>
        <taxon>Fungi</taxon>
        <taxon>Dikarya</taxon>
        <taxon>Ascomycota</taxon>
        <taxon>Pezizomycotina</taxon>
        <taxon>Sordariomycetes</taxon>
        <taxon>Hypocreomycetidae</taxon>
        <taxon>Hypocreales</taxon>
        <taxon>Ophiocordycipitaceae</taxon>
        <taxon>Ophiocordyceps</taxon>
    </lineage>
</organism>
<reference evidence="2 3" key="1">
    <citation type="journal article" date="2015" name="BMC Genomics">
        <title>Gene expression during zombie ant biting behavior reflects the complexity underlying fungal parasitic behavioral manipulation.</title>
        <authorList>
            <person name="de Bekker C."/>
            <person name="Ohm R.A."/>
            <person name="Loreto R.G."/>
            <person name="Sebastian A."/>
            <person name="Albert I."/>
            <person name="Merrow M."/>
            <person name="Brachmann A."/>
            <person name="Hughes D.P."/>
        </authorList>
    </citation>
    <scope>NUCLEOTIDE SEQUENCE [LARGE SCALE GENOMIC DNA]</scope>
    <source>
        <strain evidence="2 3">SC16a</strain>
    </source>
</reference>
<accession>A0A2A9PEG4</accession>
<dbReference type="InterPro" id="IPR036561">
    <property type="entry name" value="MAM33_sf"/>
</dbReference>
<dbReference type="AlphaFoldDB" id="A0A2A9PEG4"/>
<keyword evidence="3" id="KW-1185">Reference proteome</keyword>
<dbReference type="PANTHER" id="PTHR10826">
    <property type="entry name" value="COMPLEMENT COMPONENT 1"/>
    <property type="match status" value="1"/>
</dbReference>
<reference evidence="2 3" key="2">
    <citation type="journal article" date="2017" name="Sci. Rep.">
        <title>Ant-infecting Ophiocordyceps genomes reveal a high diversity of potential behavioral manipulation genes and a possible major role for enterotoxins.</title>
        <authorList>
            <person name="de Bekker C."/>
            <person name="Ohm R.A."/>
            <person name="Evans H.C."/>
            <person name="Brachmann A."/>
            <person name="Hughes D.P."/>
        </authorList>
    </citation>
    <scope>NUCLEOTIDE SEQUENCE [LARGE SCALE GENOMIC DNA]</scope>
    <source>
        <strain evidence="2 3">SC16a</strain>
    </source>
</reference>
<dbReference type="InterPro" id="IPR003428">
    <property type="entry name" value="MAM33"/>
</dbReference>
<feature type="compositionally biased region" description="Acidic residues" evidence="1">
    <location>
        <begin position="187"/>
        <end position="200"/>
    </location>
</feature>
<feature type="region of interest" description="Disordered" evidence="1">
    <location>
        <begin position="42"/>
        <end position="67"/>
    </location>
</feature>
<evidence type="ECO:0000313" key="3">
    <source>
        <dbReference type="Proteomes" id="UP000037136"/>
    </source>
</evidence>
<protein>
    <recommendedName>
        <fullName evidence="4">Mitochondrial glyco protein</fullName>
    </recommendedName>
</protein>
<name>A0A2A9PEG4_OPHUN</name>
<dbReference type="Gene3D" id="3.10.280.10">
    <property type="entry name" value="Mitochondrial glycoprotein"/>
    <property type="match status" value="1"/>
</dbReference>
<feature type="region of interest" description="Disordered" evidence="1">
    <location>
        <begin position="135"/>
        <end position="200"/>
    </location>
</feature>
<dbReference type="GO" id="GO:0042256">
    <property type="term" value="P:cytosolic ribosome assembly"/>
    <property type="evidence" value="ECO:0007669"/>
    <property type="project" value="TreeGrafter"/>
</dbReference>
<dbReference type="PANTHER" id="PTHR10826:SF1">
    <property type="entry name" value="COMPLEMENT COMPONENT 1 Q SUBCOMPONENT-BINDING PROTEIN, MITOCHONDRIAL"/>
    <property type="match status" value="1"/>
</dbReference>
<proteinExistence type="predicted"/>
<gene>
    <name evidence="2" type="ORF">XA68_11954</name>
</gene>
<evidence type="ECO:0000313" key="2">
    <source>
        <dbReference type="EMBL" id="PFH59718.1"/>
    </source>
</evidence>
<dbReference type="EMBL" id="LAZP02000178">
    <property type="protein sequence ID" value="PFH59718.1"/>
    <property type="molecule type" value="Genomic_DNA"/>
</dbReference>
<dbReference type="STRING" id="268505.A0A2A9PEG4"/>
<dbReference type="SUPFAM" id="SSF54529">
    <property type="entry name" value="Mitochondrial glycoprotein MAM33-like"/>
    <property type="match status" value="1"/>
</dbReference>
<evidence type="ECO:0000256" key="1">
    <source>
        <dbReference type="SAM" id="MobiDB-lite"/>
    </source>
</evidence>
<dbReference type="Proteomes" id="UP000037136">
    <property type="component" value="Unassembled WGS sequence"/>
</dbReference>
<feature type="compositionally biased region" description="Low complexity" evidence="1">
    <location>
        <begin position="176"/>
        <end position="186"/>
    </location>
</feature>
<dbReference type="GO" id="GO:0005759">
    <property type="term" value="C:mitochondrial matrix"/>
    <property type="evidence" value="ECO:0007669"/>
    <property type="project" value="InterPro"/>
</dbReference>
<sequence>MFSLRIAARSAPRVLRHSATPFRQAARTGMTATTLARASMTGRAAYSSLRRREDGPRPTKAASGGEVDEELISKLESELQIEDEIKDDAQPPASIGDFLRNAPFTIEDKPGVELVKLVRQFGNEKITVSFSISDLDTSFDPYDEDGPNDQDNDPALLDEEPVEPRSGKRNALARPGAGASRSGEMSAAEEEALADDQAEDDISEENAAPINLTIVVEKPGKTAGALSIHASARDGNIEVDSATFIHDAALVTSNTPDVVHKRVDLYAGPPFGSLDEDLQILIERFLEERGINQAMAIFVADYVDTKEQKEYLRWLDNIKGFVEA</sequence>
<dbReference type="Pfam" id="PF02330">
    <property type="entry name" value="MAM33"/>
    <property type="match status" value="1"/>
</dbReference>